<feature type="compositionally biased region" description="Basic residues" evidence="1">
    <location>
        <begin position="1"/>
        <end position="18"/>
    </location>
</feature>
<sequence>MERKGRVKKRRKGRKGKKGKEEEALTLTKALTIPHGVAWWVWCGLVVWLGGRGLVGVGGEGYCKIPFPPHPT</sequence>
<keyword evidence="3" id="KW-1185">Reference proteome</keyword>
<name>V8N6A1_OPHHA</name>
<dbReference type="EMBL" id="AZIM01008470">
    <property type="protein sequence ID" value="ETE57431.1"/>
    <property type="molecule type" value="Genomic_DNA"/>
</dbReference>
<evidence type="ECO:0000313" key="2">
    <source>
        <dbReference type="EMBL" id="ETE57431.1"/>
    </source>
</evidence>
<protein>
    <submittedName>
        <fullName evidence="2">Uncharacterized protein</fullName>
    </submittedName>
</protein>
<reference evidence="2 3" key="1">
    <citation type="journal article" date="2013" name="Proc. Natl. Acad. Sci. U.S.A.">
        <title>The king cobra genome reveals dynamic gene evolution and adaptation in the snake venom system.</title>
        <authorList>
            <person name="Vonk F.J."/>
            <person name="Casewell N.R."/>
            <person name="Henkel C.V."/>
            <person name="Heimberg A.M."/>
            <person name="Jansen H.J."/>
            <person name="McCleary R.J."/>
            <person name="Kerkkamp H.M."/>
            <person name="Vos R.A."/>
            <person name="Guerreiro I."/>
            <person name="Calvete J.J."/>
            <person name="Wuster W."/>
            <person name="Woods A.E."/>
            <person name="Logan J.M."/>
            <person name="Harrison R.A."/>
            <person name="Castoe T.A."/>
            <person name="de Koning A.P."/>
            <person name="Pollock D.D."/>
            <person name="Yandell M."/>
            <person name="Calderon D."/>
            <person name="Renjifo C."/>
            <person name="Currier R.B."/>
            <person name="Salgado D."/>
            <person name="Pla D."/>
            <person name="Sanz L."/>
            <person name="Hyder A.S."/>
            <person name="Ribeiro J.M."/>
            <person name="Arntzen J.W."/>
            <person name="van den Thillart G.E."/>
            <person name="Boetzer M."/>
            <person name="Pirovano W."/>
            <person name="Dirks R.P."/>
            <person name="Spaink H.P."/>
            <person name="Duboule D."/>
            <person name="McGlinn E."/>
            <person name="Kini R.M."/>
            <person name="Richardson M.K."/>
        </authorList>
    </citation>
    <scope>NUCLEOTIDE SEQUENCE</scope>
    <source>
        <tissue evidence="2">Blood</tissue>
    </source>
</reference>
<gene>
    <name evidence="2" type="ORF">L345_16853</name>
</gene>
<evidence type="ECO:0000256" key="1">
    <source>
        <dbReference type="SAM" id="MobiDB-lite"/>
    </source>
</evidence>
<comment type="caution">
    <text evidence="2">The sequence shown here is derived from an EMBL/GenBank/DDBJ whole genome shotgun (WGS) entry which is preliminary data.</text>
</comment>
<feature type="region of interest" description="Disordered" evidence="1">
    <location>
        <begin position="1"/>
        <end position="21"/>
    </location>
</feature>
<organism evidence="2 3">
    <name type="scientific">Ophiophagus hannah</name>
    <name type="common">King cobra</name>
    <name type="synonym">Naja hannah</name>
    <dbReference type="NCBI Taxonomy" id="8665"/>
    <lineage>
        <taxon>Eukaryota</taxon>
        <taxon>Metazoa</taxon>
        <taxon>Chordata</taxon>
        <taxon>Craniata</taxon>
        <taxon>Vertebrata</taxon>
        <taxon>Euteleostomi</taxon>
        <taxon>Lepidosauria</taxon>
        <taxon>Squamata</taxon>
        <taxon>Bifurcata</taxon>
        <taxon>Unidentata</taxon>
        <taxon>Episquamata</taxon>
        <taxon>Toxicofera</taxon>
        <taxon>Serpentes</taxon>
        <taxon>Colubroidea</taxon>
        <taxon>Elapidae</taxon>
        <taxon>Elapinae</taxon>
        <taxon>Ophiophagus</taxon>
    </lineage>
</organism>
<proteinExistence type="predicted"/>
<accession>V8N6A1</accession>
<dbReference type="Proteomes" id="UP000018936">
    <property type="component" value="Unassembled WGS sequence"/>
</dbReference>
<dbReference type="AlphaFoldDB" id="V8N6A1"/>
<feature type="non-terminal residue" evidence="2">
    <location>
        <position position="72"/>
    </location>
</feature>
<evidence type="ECO:0000313" key="3">
    <source>
        <dbReference type="Proteomes" id="UP000018936"/>
    </source>
</evidence>